<dbReference type="EMBL" id="JADCUA010000022">
    <property type="protein sequence ID" value="KAH9832267.1"/>
    <property type="molecule type" value="Genomic_DNA"/>
</dbReference>
<comment type="caution">
    <text evidence="2">The sequence shown here is derived from an EMBL/GenBank/DDBJ whole genome shotgun (WGS) entry which is preliminary data.</text>
</comment>
<dbReference type="GeneID" id="71998150"/>
<gene>
    <name evidence="2" type="ORF">C8Q71DRAFT_269199</name>
</gene>
<keyword evidence="3" id="KW-1185">Reference proteome</keyword>
<evidence type="ECO:0000313" key="2">
    <source>
        <dbReference type="EMBL" id="KAH9832267.1"/>
    </source>
</evidence>
<proteinExistence type="predicted"/>
<accession>A0ABQ8K5J6</accession>
<feature type="compositionally biased region" description="Polar residues" evidence="1">
    <location>
        <begin position="327"/>
        <end position="336"/>
    </location>
</feature>
<protein>
    <recommendedName>
        <fullName evidence="4">BTB domain-containing protein</fullName>
    </recommendedName>
</protein>
<feature type="region of interest" description="Disordered" evidence="1">
    <location>
        <begin position="115"/>
        <end position="140"/>
    </location>
</feature>
<feature type="compositionally biased region" description="Low complexity" evidence="1">
    <location>
        <begin position="396"/>
        <end position="413"/>
    </location>
</feature>
<feature type="region of interest" description="Disordered" evidence="1">
    <location>
        <begin position="327"/>
        <end position="377"/>
    </location>
</feature>
<feature type="region of interest" description="Disordered" evidence="1">
    <location>
        <begin position="392"/>
        <end position="429"/>
    </location>
</feature>
<dbReference type="Proteomes" id="UP000814176">
    <property type="component" value="Unassembled WGS sequence"/>
</dbReference>
<name>A0ABQ8K5J6_9APHY</name>
<dbReference type="InterPro" id="IPR011333">
    <property type="entry name" value="SKP1/BTB/POZ_sf"/>
</dbReference>
<dbReference type="Gene3D" id="3.30.710.10">
    <property type="entry name" value="Potassium Channel Kv1.1, Chain A"/>
    <property type="match status" value="1"/>
</dbReference>
<evidence type="ECO:0008006" key="4">
    <source>
        <dbReference type="Google" id="ProtNLM"/>
    </source>
</evidence>
<organism evidence="2 3">
    <name type="scientific">Rhodofomes roseus</name>
    <dbReference type="NCBI Taxonomy" id="34475"/>
    <lineage>
        <taxon>Eukaryota</taxon>
        <taxon>Fungi</taxon>
        <taxon>Dikarya</taxon>
        <taxon>Basidiomycota</taxon>
        <taxon>Agaricomycotina</taxon>
        <taxon>Agaricomycetes</taxon>
        <taxon>Polyporales</taxon>
        <taxon>Rhodofomes</taxon>
    </lineage>
</organism>
<dbReference type="RefSeq" id="XP_047775286.1">
    <property type="nucleotide sequence ID" value="XM_047917418.1"/>
</dbReference>
<sequence>MIMWKTSAQQPDERTRHPVVNMMSKFSNTQKQPEPSLPFLERALKQSLHSPTFLDVKFFAFSRRSYLGDGSIRVDRPQHVLAISSVLKQTDYFENLLSGGFAESNAVRVPIDAPFPDDRAPFSDEYDYDSDSDLDDEEAPDNDMDIVKIHSQGEGSVAGPSGSNSGNLAYGGVQCQQIIITDVAYLTWRAFVFYLYFGKVNFLPLKSTQDEDRAAELERALNNENAVPPCSPKSMYRLAEKYGIVELQTLAYEAIRIRLSTKNIVQEVFSRFTSRYERVRELEIAFVRSHYSELGDALSSITERLVQGELPYAGEVLKTLLHVNEPSVSNSTTKGQSSSAASVASKPVRPPSHLLPSPRRAQSRGNVAPPPFRSNYHTLFGQQEGAANVGAAPMMTSTSGGAGSSTSHSVSATPVWYSFTAPGDDEDDL</sequence>
<feature type="compositionally biased region" description="Low complexity" evidence="1">
    <location>
        <begin position="337"/>
        <end position="360"/>
    </location>
</feature>
<evidence type="ECO:0000313" key="3">
    <source>
        <dbReference type="Proteomes" id="UP000814176"/>
    </source>
</evidence>
<reference evidence="2 3" key="1">
    <citation type="journal article" date="2021" name="Environ. Microbiol.">
        <title>Gene family expansions and transcriptome signatures uncover fungal adaptations to wood decay.</title>
        <authorList>
            <person name="Hage H."/>
            <person name="Miyauchi S."/>
            <person name="Viragh M."/>
            <person name="Drula E."/>
            <person name="Min B."/>
            <person name="Chaduli D."/>
            <person name="Navarro D."/>
            <person name="Favel A."/>
            <person name="Norest M."/>
            <person name="Lesage-Meessen L."/>
            <person name="Balint B."/>
            <person name="Merenyi Z."/>
            <person name="de Eugenio L."/>
            <person name="Morin E."/>
            <person name="Martinez A.T."/>
            <person name="Baldrian P."/>
            <person name="Stursova M."/>
            <person name="Martinez M.J."/>
            <person name="Novotny C."/>
            <person name="Magnuson J.K."/>
            <person name="Spatafora J.W."/>
            <person name="Maurice S."/>
            <person name="Pangilinan J."/>
            <person name="Andreopoulos W."/>
            <person name="LaButti K."/>
            <person name="Hundley H."/>
            <person name="Na H."/>
            <person name="Kuo A."/>
            <person name="Barry K."/>
            <person name="Lipzen A."/>
            <person name="Henrissat B."/>
            <person name="Riley R."/>
            <person name="Ahrendt S."/>
            <person name="Nagy L.G."/>
            <person name="Grigoriev I.V."/>
            <person name="Martin F."/>
            <person name="Rosso M.N."/>
        </authorList>
    </citation>
    <scope>NUCLEOTIDE SEQUENCE [LARGE SCALE GENOMIC DNA]</scope>
    <source>
        <strain evidence="2 3">CIRM-BRFM 1785</strain>
    </source>
</reference>
<feature type="compositionally biased region" description="Acidic residues" evidence="1">
    <location>
        <begin position="124"/>
        <end position="140"/>
    </location>
</feature>
<evidence type="ECO:0000256" key="1">
    <source>
        <dbReference type="SAM" id="MobiDB-lite"/>
    </source>
</evidence>